<dbReference type="PANTHER" id="PTHR43861">
    <property type="entry name" value="TRANS-ACONITATE 2-METHYLTRANSFERASE-RELATED"/>
    <property type="match status" value="1"/>
</dbReference>
<reference evidence="2" key="1">
    <citation type="journal article" date="2020" name="mSystems">
        <title>Genome- and Community-Level Interaction Insights into Carbon Utilization and Element Cycling Functions of Hydrothermarchaeota in Hydrothermal Sediment.</title>
        <authorList>
            <person name="Zhou Z."/>
            <person name="Liu Y."/>
            <person name="Xu W."/>
            <person name="Pan J."/>
            <person name="Luo Z.H."/>
            <person name="Li M."/>
        </authorList>
    </citation>
    <scope>NUCLEOTIDE SEQUENCE [LARGE SCALE GENOMIC DNA]</scope>
    <source>
        <strain evidence="2">SpSt-853</strain>
    </source>
</reference>
<dbReference type="CDD" id="cd02440">
    <property type="entry name" value="AdoMet_MTases"/>
    <property type="match status" value="1"/>
</dbReference>
<dbReference type="Gene3D" id="3.40.50.150">
    <property type="entry name" value="Vaccinia Virus protein VP39"/>
    <property type="match status" value="1"/>
</dbReference>
<evidence type="ECO:0000313" key="2">
    <source>
        <dbReference type="EMBL" id="HGZ10844.1"/>
    </source>
</evidence>
<feature type="domain" description="Methyltransferase type 12" evidence="1">
    <location>
        <begin position="57"/>
        <end position="149"/>
    </location>
</feature>
<dbReference type="GO" id="GO:0032259">
    <property type="term" value="P:methylation"/>
    <property type="evidence" value="ECO:0007669"/>
    <property type="project" value="UniProtKB-KW"/>
</dbReference>
<keyword evidence="2" id="KW-0808">Transferase</keyword>
<name>A0A7C5ERY4_9BACT</name>
<comment type="caution">
    <text evidence="2">The sequence shown here is derived from an EMBL/GenBank/DDBJ whole genome shotgun (WGS) entry which is preliminary data.</text>
</comment>
<protein>
    <submittedName>
        <fullName evidence="2">Methyltransferase domain-containing protein</fullName>
    </submittedName>
</protein>
<accession>A0A7C5ERY4</accession>
<dbReference type="Pfam" id="PF08242">
    <property type="entry name" value="Methyltransf_12"/>
    <property type="match status" value="1"/>
</dbReference>
<keyword evidence="2" id="KW-0489">Methyltransferase</keyword>
<gene>
    <name evidence="2" type="ORF">ENW48_01335</name>
</gene>
<dbReference type="InterPro" id="IPR029063">
    <property type="entry name" value="SAM-dependent_MTases_sf"/>
</dbReference>
<sequence length="277" mass="30886">MSFSAAEGKVKTYKQALRRNFARRGESYDSHATVQPWMGQELLRYCREEVLRARRILEVGCGTGSFTVALRRLNPRATLVAVDLDPGLLLRARARMENDARLFWVAADGEAWSGGPFDLIISNSVFQWFSRPENTLVTYFNLLSSGGVLAFTALGPATFRELATALKTASQGLGYPEPYAIPASSFTPAAGWESFLRTAGFEKIRLRTSLEQMTYPGVREFLRELQATGATNPVPRPLPPRLFKGLLLAYREAFGINGYIPVTYEVIWAVARKSHNL</sequence>
<dbReference type="PANTHER" id="PTHR43861:SF1">
    <property type="entry name" value="TRANS-ACONITATE 2-METHYLTRANSFERASE"/>
    <property type="match status" value="1"/>
</dbReference>
<dbReference type="GO" id="GO:0008168">
    <property type="term" value="F:methyltransferase activity"/>
    <property type="evidence" value="ECO:0007669"/>
    <property type="project" value="UniProtKB-KW"/>
</dbReference>
<dbReference type="SUPFAM" id="SSF53335">
    <property type="entry name" value="S-adenosyl-L-methionine-dependent methyltransferases"/>
    <property type="match status" value="1"/>
</dbReference>
<dbReference type="InterPro" id="IPR013217">
    <property type="entry name" value="Methyltransf_12"/>
</dbReference>
<proteinExistence type="predicted"/>
<organism evidence="2">
    <name type="scientific">Desulfobacca acetoxidans</name>
    <dbReference type="NCBI Taxonomy" id="60893"/>
    <lineage>
        <taxon>Bacteria</taxon>
        <taxon>Pseudomonadati</taxon>
        <taxon>Thermodesulfobacteriota</taxon>
        <taxon>Desulfobaccia</taxon>
        <taxon>Desulfobaccales</taxon>
        <taxon>Desulfobaccaceae</taxon>
        <taxon>Desulfobacca</taxon>
    </lineage>
</organism>
<dbReference type="EMBL" id="DTKJ01000014">
    <property type="protein sequence ID" value="HGZ10844.1"/>
    <property type="molecule type" value="Genomic_DNA"/>
</dbReference>
<dbReference type="AlphaFoldDB" id="A0A7C5ERY4"/>
<evidence type="ECO:0000259" key="1">
    <source>
        <dbReference type="Pfam" id="PF08242"/>
    </source>
</evidence>